<evidence type="ECO:0000313" key="3">
    <source>
        <dbReference type="EMBL" id="EKD25005.1"/>
    </source>
</evidence>
<dbReference type="PANTHER" id="PTHR30349">
    <property type="entry name" value="PHAGE INTEGRASE-RELATED"/>
    <property type="match status" value="1"/>
</dbReference>
<proteinExistence type="predicted"/>
<protein>
    <submittedName>
        <fullName evidence="3">Integrase family protein</fullName>
    </submittedName>
</protein>
<evidence type="ECO:0000256" key="1">
    <source>
        <dbReference type="ARBA" id="ARBA00023172"/>
    </source>
</evidence>
<dbReference type="InterPro" id="IPR002104">
    <property type="entry name" value="Integrase_catalytic"/>
</dbReference>
<reference evidence="3" key="1">
    <citation type="journal article" date="2012" name="Science">
        <title>Fermentation, hydrogen, and sulfur metabolism in multiple uncultivated bacterial phyla.</title>
        <authorList>
            <person name="Wrighton K.C."/>
            <person name="Thomas B.C."/>
            <person name="Sharon I."/>
            <person name="Miller C.S."/>
            <person name="Castelle C.J."/>
            <person name="VerBerkmoes N.C."/>
            <person name="Wilkins M.J."/>
            <person name="Hettich R.L."/>
            <person name="Lipton M.S."/>
            <person name="Williams K.H."/>
            <person name="Long P.E."/>
            <person name="Banfield J.F."/>
        </authorList>
    </citation>
    <scope>NUCLEOTIDE SEQUENCE [LARGE SCALE GENOMIC DNA]</scope>
</reference>
<dbReference type="SUPFAM" id="SSF56349">
    <property type="entry name" value="DNA breaking-rejoining enzymes"/>
    <property type="match status" value="1"/>
</dbReference>
<organism evidence="3">
    <name type="scientific">uncultured bacterium</name>
    <name type="common">gcode 4</name>
    <dbReference type="NCBI Taxonomy" id="1234023"/>
    <lineage>
        <taxon>Bacteria</taxon>
        <taxon>environmental samples</taxon>
    </lineage>
</organism>
<dbReference type="Pfam" id="PF00589">
    <property type="entry name" value="Phage_integrase"/>
    <property type="match status" value="1"/>
</dbReference>
<keyword evidence="1" id="KW-0233">DNA recombination</keyword>
<dbReference type="InterPro" id="IPR011010">
    <property type="entry name" value="DNA_brk_join_enz"/>
</dbReference>
<dbReference type="GO" id="GO:0003677">
    <property type="term" value="F:DNA binding"/>
    <property type="evidence" value="ECO:0007669"/>
    <property type="project" value="InterPro"/>
</dbReference>
<dbReference type="AlphaFoldDB" id="K1X4F6"/>
<dbReference type="Gene3D" id="1.10.443.10">
    <property type="entry name" value="Intergrase catalytic core"/>
    <property type="match status" value="1"/>
</dbReference>
<dbReference type="PANTHER" id="PTHR30349:SF82">
    <property type="entry name" value="INTEGRASE_RECOMBINASE YOEC-RELATED"/>
    <property type="match status" value="1"/>
</dbReference>
<dbReference type="InterPro" id="IPR050090">
    <property type="entry name" value="Tyrosine_recombinase_XerCD"/>
</dbReference>
<sequence length="201" mass="24023">MKIVEPIRDIKDIELIKKLLKSDWKFRELLLFELWINSALRISDLLKITVGDVFDENGNVKNDFRVKEQKTSKNGQIFITPKVKETLKLYKATYPFIMKNTANHLFFRQKKFESRSEGLWDKPISACMARRLVSWWCHRINLKGSYWTHSMRKSWGYQARQQNIDMSLIQHRLNHSSLSVTKRYLWITDNELKDVCNKLDL</sequence>
<dbReference type="PROSITE" id="PS51898">
    <property type="entry name" value="TYR_RECOMBINASE"/>
    <property type="match status" value="1"/>
</dbReference>
<evidence type="ECO:0000259" key="2">
    <source>
        <dbReference type="PROSITE" id="PS51898"/>
    </source>
</evidence>
<dbReference type="EMBL" id="AMFJ01036138">
    <property type="protein sequence ID" value="EKD25005.1"/>
    <property type="molecule type" value="Genomic_DNA"/>
</dbReference>
<dbReference type="InterPro" id="IPR013762">
    <property type="entry name" value="Integrase-like_cat_sf"/>
</dbReference>
<dbReference type="GO" id="GO:0015074">
    <property type="term" value="P:DNA integration"/>
    <property type="evidence" value="ECO:0007669"/>
    <property type="project" value="InterPro"/>
</dbReference>
<accession>K1X4F6</accession>
<dbReference type="GO" id="GO:0006310">
    <property type="term" value="P:DNA recombination"/>
    <property type="evidence" value="ECO:0007669"/>
    <property type="project" value="UniProtKB-KW"/>
</dbReference>
<name>K1X4F6_9BACT</name>
<gene>
    <name evidence="3" type="ORF">ACD_80C00131G0008</name>
</gene>
<feature type="domain" description="Tyr recombinase" evidence="2">
    <location>
        <begin position="2"/>
        <end position="197"/>
    </location>
</feature>
<comment type="caution">
    <text evidence="3">The sequence shown here is derived from an EMBL/GenBank/DDBJ whole genome shotgun (WGS) entry which is preliminary data.</text>
</comment>